<evidence type="ECO:0000256" key="2">
    <source>
        <dbReference type="ARBA" id="ARBA00012261"/>
    </source>
</evidence>
<dbReference type="GO" id="GO:0005829">
    <property type="term" value="C:cytosol"/>
    <property type="evidence" value="ECO:0007669"/>
    <property type="project" value="TreeGrafter"/>
</dbReference>
<dbReference type="SUPFAM" id="SSF53328">
    <property type="entry name" value="Formyltransferase"/>
    <property type="match status" value="1"/>
</dbReference>
<evidence type="ECO:0000256" key="4">
    <source>
        <dbReference type="ARBA" id="ARBA00022917"/>
    </source>
</evidence>
<evidence type="ECO:0000259" key="6">
    <source>
        <dbReference type="Pfam" id="PF02911"/>
    </source>
</evidence>
<dbReference type="EMBL" id="CAFAAJ010000101">
    <property type="protein sequence ID" value="CAB4810891.1"/>
    <property type="molecule type" value="Genomic_DNA"/>
</dbReference>
<evidence type="ECO:0000256" key="1">
    <source>
        <dbReference type="ARBA" id="ARBA00010699"/>
    </source>
</evidence>
<gene>
    <name evidence="7" type="ORF">UFOPK3001_01537</name>
</gene>
<dbReference type="AlphaFoldDB" id="A0A6J6YMW1"/>
<dbReference type="GO" id="GO:0004479">
    <property type="term" value="F:methionyl-tRNA formyltransferase activity"/>
    <property type="evidence" value="ECO:0007669"/>
    <property type="project" value="UniProtKB-EC"/>
</dbReference>
<feature type="domain" description="Formyl transferase N-terminal" evidence="5">
    <location>
        <begin position="15"/>
        <end position="181"/>
    </location>
</feature>
<protein>
    <recommendedName>
        <fullName evidence="2">methionyl-tRNA formyltransferase</fullName>
        <ecNumber evidence="2">2.1.2.9</ecNumber>
    </recommendedName>
</protein>
<evidence type="ECO:0000256" key="3">
    <source>
        <dbReference type="ARBA" id="ARBA00022679"/>
    </source>
</evidence>
<proteinExistence type="inferred from homology"/>
<sequence>MTTTSLATVPEFPRRLVYLGTPAMAVRPLQALVSNGFDIALVVSGPDRRRGRGKETSPSPVKAAALALDLAVSERVEDVLGVGADLGVVVAYGSLVRRPVLEQVPMINIHFSLLPRWRGAAPVERAILAGDTETGTCLMQLEEGLDTGPVFDTVRVPIRPRATVDEVRHELVDAGVQQLLRCLGSGLHNPEPQSGEPTYASKIRPEELRIDWDAPAAVIDRLVRLGTAWTSLRGRRLRIHAAVPDGAAAPNTPGSLEGLRVTCGDGQALLLEMVQPEGKAAMDAKSWVHGARPTVGELLGH</sequence>
<name>A0A6J6YMW1_9ZZZZ</name>
<dbReference type="InterPro" id="IPR036477">
    <property type="entry name" value="Formyl_transf_N_sf"/>
</dbReference>
<evidence type="ECO:0000313" key="7">
    <source>
        <dbReference type="EMBL" id="CAB4810891.1"/>
    </source>
</evidence>
<reference evidence="7" key="1">
    <citation type="submission" date="2020-05" db="EMBL/GenBank/DDBJ databases">
        <authorList>
            <person name="Chiriac C."/>
            <person name="Salcher M."/>
            <person name="Ghai R."/>
            <person name="Kavagutti S V."/>
        </authorList>
    </citation>
    <scope>NUCLEOTIDE SEQUENCE</scope>
</reference>
<keyword evidence="4" id="KW-0648">Protein biosynthesis</keyword>
<feature type="domain" description="Formyl transferase C-terminal" evidence="6">
    <location>
        <begin position="202"/>
        <end position="291"/>
    </location>
</feature>
<organism evidence="7">
    <name type="scientific">freshwater metagenome</name>
    <dbReference type="NCBI Taxonomy" id="449393"/>
    <lineage>
        <taxon>unclassified sequences</taxon>
        <taxon>metagenomes</taxon>
        <taxon>ecological metagenomes</taxon>
    </lineage>
</organism>
<comment type="similarity">
    <text evidence="1">Belongs to the Fmt family.</text>
</comment>
<dbReference type="Pfam" id="PF02911">
    <property type="entry name" value="Formyl_trans_C"/>
    <property type="match status" value="1"/>
</dbReference>
<keyword evidence="3" id="KW-0808">Transferase</keyword>
<accession>A0A6J6YMW1</accession>
<dbReference type="EC" id="2.1.2.9" evidence="2"/>
<dbReference type="CDD" id="cd08704">
    <property type="entry name" value="Met_tRNA_FMT_C"/>
    <property type="match status" value="1"/>
</dbReference>
<dbReference type="InterPro" id="IPR011034">
    <property type="entry name" value="Formyl_transferase-like_C_sf"/>
</dbReference>
<dbReference type="SUPFAM" id="SSF50486">
    <property type="entry name" value="FMT C-terminal domain-like"/>
    <property type="match status" value="1"/>
</dbReference>
<evidence type="ECO:0000259" key="5">
    <source>
        <dbReference type="Pfam" id="PF00551"/>
    </source>
</evidence>
<dbReference type="HAMAP" id="MF_00182">
    <property type="entry name" value="Formyl_trans"/>
    <property type="match status" value="1"/>
</dbReference>
<dbReference type="InterPro" id="IPR044135">
    <property type="entry name" value="Met-tRNA-FMT_C"/>
</dbReference>
<dbReference type="PANTHER" id="PTHR11138">
    <property type="entry name" value="METHIONYL-TRNA FORMYLTRANSFERASE"/>
    <property type="match status" value="1"/>
</dbReference>
<dbReference type="PANTHER" id="PTHR11138:SF5">
    <property type="entry name" value="METHIONYL-TRNA FORMYLTRANSFERASE, MITOCHONDRIAL"/>
    <property type="match status" value="1"/>
</dbReference>
<dbReference type="CDD" id="cd08646">
    <property type="entry name" value="FMT_core_Met-tRNA-FMT_N"/>
    <property type="match status" value="1"/>
</dbReference>
<dbReference type="InterPro" id="IPR002376">
    <property type="entry name" value="Formyl_transf_N"/>
</dbReference>
<dbReference type="Pfam" id="PF00551">
    <property type="entry name" value="Formyl_trans_N"/>
    <property type="match status" value="1"/>
</dbReference>
<dbReference type="InterPro" id="IPR005794">
    <property type="entry name" value="Fmt"/>
</dbReference>
<dbReference type="InterPro" id="IPR005793">
    <property type="entry name" value="Formyl_trans_C"/>
</dbReference>
<dbReference type="InterPro" id="IPR041711">
    <property type="entry name" value="Met-tRNA-FMT_N"/>
</dbReference>
<dbReference type="Gene3D" id="3.40.50.12230">
    <property type="match status" value="1"/>
</dbReference>